<evidence type="ECO:0000313" key="2">
    <source>
        <dbReference type="Proteomes" id="UP000199672"/>
    </source>
</evidence>
<dbReference type="STRING" id="739143.SAMN05216297_107163"/>
<keyword evidence="2" id="KW-1185">Reference proteome</keyword>
<sequence>MSNDKFIALDLKNVLDQDIINSKKNINMVRIVNYQKRQTEEGKLFFVLEIQSGIEMVLSTKTGQYYATAKKANISSTFDEETCKALLGTDIPGGIRKMDSEPYEYTVRETGEIIMLTHRYVYQPEINIPSSASSNKGVFENDFATRVETFSRNGHLTEMSIQ</sequence>
<accession>A0A1I1S4K2</accession>
<dbReference type="RefSeq" id="WP_244165378.1">
    <property type="nucleotide sequence ID" value="NZ_FOMH01000007.1"/>
</dbReference>
<name>A0A1I1S4K2_9FLAO</name>
<gene>
    <name evidence="1" type="ORF">SAMN05216297_107163</name>
</gene>
<protein>
    <submittedName>
        <fullName evidence="1">Uncharacterized protein</fullName>
    </submittedName>
</protein>
<dbReference type="Proteomes" id="UP000199672">
    <property type="component" value="Unassembled WGS sequence"/>
</dbReference>
<dbReference type="EMBL" id="FOMH01000007">
    <property type="protein sequence ID" value="SFD37900.1"/>
    <property type="molecule type" value="Genomic_DNA"/>
</dbReference>
<reference evidence="2" key="1">
    <citation type="submission" date="2016-10" db="EMBL/GenBank/DDBJ databases">
        <authorList>
            <person name="Varghese N."/>
            <person name="Submissions S."/>
        </authorList>
    </citation>
    <scope>NUCLEOTIDE SEQUENCE [LARGE SCALE GENOMIC DNA]</scope>
    <source>
        <strain evidence="2">CGMCC 1.10370</strain>
    </source>
</reference>
<organism evidence="1 2">
    <name type="scientific">Flavobacterium phragmitis</name>
    <dbReference type="NCBI Taxonomy" id="739143"/>
    <lineage>
        <taxon>Bacteria</taxon>
        <taxon>Pseudomonadati</taxon>
        <taxon>Bacteroidota</taxon>
        <taxon>Flavobacteriia</taxon>
        <taxon>Flavobacteriales</taxon>
        <taxon>Flavobacteriaceae</taxon>
        <taxon>Flavobacterium</taxon>
    </lineage>
</organism>
<dbReference type="AlphaFoldDB" id="A0A1I1S4K2"/>
<evidence type="ECO:0000313" key="1">
    <source>
        <dbReference type="EMBL" id="SFD37900.1"/>
    </source>
</evidence>
<proteinExistence type="predicted"/>